<dbReference type="EMBL" id="OMOF01000470">
    <property type="protein sequence ID" value="SPF51608.1"/>
    <property type="molecule type" value="Genomic_DNA"/>
</dbReference>
<sequence length="288" mass="33585">MSLKRFEKSKYQKVNNDKVNLTSIEDYKQSHSQSKWKRPTKIISKKNILLGLLRKRQSFNEIRTIGAVENCRRLVFDEIESIFEQRESAIDGLIPELINGRKAYTHIFGNNDLEIIHRNTEKIIMNELSKRFNRPIVCQVRKPSFGDEISDIFSPIQKYQITKKRTITITSYMEAVGRRILSDSIESLMNNSLLAKLVCDIDICTMLLPKLGIDTDLETRELNKELFHRIGGALYSIKIGLIQEMNLQIANIFYETNDLELGVEIELKIQFLEENFTFRMYEPDLLEA</sequence>
<protein>
    <submittedName>
        <fullName evidence="1">Uncharacterized protein</fullName>
    </submittedName>
</protein>
<organism evidence="1 2">
    <name type="scientific">Candidatus Desulfosporosinus infrequens</name>
    <dbReference type="NCBI Taxonomy" id="2043169"/>
    <lineage>
        <taxon>Bacteria</taxon>
        <taxon>Bacillati</taxon>
        <taxon>Bacillota</taxon>
        <taxon>Clostridia</taxon>
        <taxon>Eubacteriales</taxon>
        <taxon>Desulfitobacteriaceae</taxon>
        <taxon>Desulfosporosinus</taxon>
    </lineage>
</organism>
<dbReference type="Proteomes" id="UP000238916">
    <property type="component" value="Unassembled WGS sequence"/>
</dbReference>
<name>A0A2U3LIC5_9FIRM</name>
<gene>
    <name evidence="1" type="ORF">SBF1_5210003</name>
</gene>
<dbReference type="OrthoDB" id="1795545at2"/>
<evidence type="ECO:0000313" key="2">
    <source>
        <dbReference type="Proteomes" id="UP000238916"/>
    </source>
</evidence>
<proteinExistence type="predicted"/>
<evidence type="ECO:0000313" key="1">
    <source>
        <dbReference type="EMBL" id="SPF51608.1"/>
    </source>
</evidence>
<reference evidence="2" key="1">
    <citation type="submission" date="2018-02" db="EMBL/GenBank/DDBJ databases">
        <authorList>
            <person name="Hausmann B."/>
        </authorList>
    </citation>
    <scope>NUCLEOTIDE SEQUENCE [LARGE SCALE GENOMIC DNA]</scope>
    <source>
        <strain evidence="2">Peat soil MAG SbF1</strain>
    </source>
</reference>
<dbReference type="AlphaFoldDB" id="A0A2U3LIC5"/>
<accession>A0A2U3LIC5</accession>